<accession>A0A371F7G8</accession>
<comment type="caution">
    <text evidence="2">The sequence shown here is derived from an EMBL/GenBank/DDBJ whole genome shotgun (WGS) entry which is preliminary data.</text>
</comment>
<evidence type="ECO:0000313" key="3">
    <source>
        <dbReference type="Proteomes" id="UP000257109"/>
    </source>
</evidence>
<protein>
    <submittedName>
        <fullName evidence="2">Uncharacterized protein</fullName>
    </submittedName>
</protein>
<sequence length="125" mass="13646">MMNMFIDTLPNPLYDKAVGSVASNFVDLVMVGERIESRIKRGKFSPASSGIGFAKKPSQEKKRGEANAILLESTAPYDQGKPPTARINPSPPLQAPYLLKALGPTEDRYGNCSRVKQHSTHAIEC</sequence>
<evidence type="ECO:0000313" key="2">
    <source>
        <dbReference type="EMBL" id="RDX74238.1"/>
    </source>
</evidence>
<proteinExistence type="predicted"/>
<reference evidence="2" key="1">
    <citation type="submission" date="2018-05" db="EMBL/GenBank/DDBJ databases">
        <title>Draft genome of Mucuna pruriens seed.</title>
        <authorList>
            <person name="Nnadi N.E."/>
            <person name="Vos R."/>
            <person name="Hasami M.H."/>
            <person name="Devisetty U.K."/>
            <person name="Aguiy J.C."/>
        </authorList>
    </citation>
    <scope>NUCLEOTIDE SEQUENCE [LARGE SCALE GENOMIC DNA]</scope>
    <source>
        <strain evidence="2">JCA_2017</strain>
    </source>
</reference>
<organism evidence="2 3">
    <name type="scientific">Mucuna pruriens</name>
    <name type="common">Velvet bean</name>
    <name type="synonym">Dolichos pruriens</name>
    <dbReference type="NCBI Taxonomy" id="157652"/>
    <lineage>
        <taxon>Eukaryota</taxon>
        <taxon>Viridiplantae</taxon>
        <taxon>Streptophyta</taxon>
        <taxon>Embryophyta</taxon>
        <taxon>Tracheophyta</taxon>
        <taxon>Spermatophyta</taxon>
        <taxon>Magnoliopsida</taxon>
        <taxon>eudicotyledons</taxon>
        <taxon>Gunneridae</taxon>
        <taxon>Pentapetalae</taxon>
        <taxon>rosids</taxon>
        <taxon>fabids</taxon>
        <taxon>Fabales</taxon>
        <taxon>Fabaceae</taxon>
        <taxon>Papilionoideae</taxon>
        <taxon>50 kb inversion clade</taxon>
        <taxon>NPAAA clade</taxon>
        <taxon>indigoferoid/millettioid clade</taxon>
        <taxon>Phaseoleae</taxon>
        <taxon>Mucuna</taxon>
    </lineage>
</organism>
<feature type="region of interest" description="Disordered" evidence="1">
    <location>
        <begin position="45"/>
        <end position="91"/>
    </location>
</feature>
<feature type="non-terminal residue" evidence="2">
    <location>
        <position position="1"/>
    </location>
</feature>
<dbReference type="Proteomes" id="UP000257109">
    <property type="component" value="Unassembled WGS sequence"/>
</dbReference>
<dbReference type="AlphaFoldDB" id="A0A371F7G8"/>
<dbReference type="EMBL" id="QJKJ01010244">
    <property type="protein sequence ID" value="RDX74238.1"/>
    <property type="molecule type" value="Genomic_DNA"/>
</dbReference>
<name>A0A371F7G8_MUCPR</name>
<evidence type="ECO:0000256" key="1">
    <source>
        <dbReference type="SAM" id="MobiDB-lite"/>
    </source>
</evidence>
<gene>
    <name evidence="2" type="ORF">CR513_46037</name>
</gene>
<keyword evidence="3" id="KW-1185">Reference proteome</keyword>